<dbReference type="EMBL" id="VWSF01000010">
    <property type="protein sequence ID" value="KAA5544817.1"/>
    <property type="molecule type" value="Genomic_DNA"/>
</dbReference>
<evidence type="ECO:0000313" key="3">
    <source>
        <dbReference type="Proteomes" id="UP000323426"/>
    </source>
</evidence>
<evidence type="ECO:0000259" key="1">
    <source>
        <dbReference type="Pfam" id="PF13588"/>
    </source>
</evidence>
<dbReference type="RefSeq" id="WP_150089066.1">
    <property type="nucleotide sequence ID" value="NZ_VWSF01000010.1"/>
</dbReference>
<keyword evidence="3" id="KW-1185">Reference proteome</keyword>
<organism evidence="2 3">
    <name type="scientific">Adhaeribacter rhizoryzae</name>
    <dbReference type="NCBI Taxonomy" id="2607907"/>
    <lineage>
        <taxon>Bacteria</taxon>
        <taxon>Pseudomonadati</taxon>
        <taxon>Bacteroidota</taxon>
        <taxon>Cytophagia</taxon>
        <taxon>Cytophagales</taxon>
        <taxon>Hymenobacteraceae</taxon>
        <taxon>Adhaeribacter</taxon>
    </lineage>
</organism>
<feature type="domain" description="Type I restriction enzyme R protein N-terminal" evidence="1">
    <location>
        <begin position="35"/>
        <end position="144"/>
    </location>
</feature>
<dbReference type="Proteomes" id="UP000323426">
    <property type="component" value="Unassembled WGS sequence"/>
</dbReference>
<proteinExistence type="predicted"/>
<dbReference type="Pfam" id="PF13588">
    <property type="entry name" value="HSDR_N_2"/>
    <property type="match status" value="1"/>
</dbReference>
<protein>
    <submittedName>
        <fullName evidence="2">Type I restriction enzyme HsdR N-terminal domain-containing protein</fullName>
    </submittedName>
</protein>
<dbReference type="AlphaFoldDB" id="A0A5M6DBA1"/>
<gene>
    <name evidence="2" type="ORF">F0145_14135</name>
</gene>
<evidence type="ECO:0000313" key="2">
    <source>
        <dbReference type="EMBL" id="KAA5544817.1"/>
    </source>
</evidence>
<name>A0A5M6DBA1_9BACT</name>
<comment type="caution">
    <text evidence="2">The sequence shown here is derived from an EMBL/GenBank/DDBJ whole genome shotgun (WGS) entry which is preliminary data.</text>
</comment>
<dbReference type="Gene3D" id="3.90.1570.30">
    <property type="match status" value="1"/>
</dbReference>
<accession>A0A5M6DBA1</accession>
<dbReference type="InterPro" id="IPR029464">
    <property type="entry name" value="HSDR_N"/>
</dbReference>
<reference evidence="2 3" key="1">
    <citation type="submission" date="2019-09" db="EMBL/GenBank/DDBJ databases">
        <title>Genome sequence and assembly of Adhaeribacter sp.</title>
        <authorList>
            <person name="Chhetri G."/>
        </authorList>
    </citation>
    <scope>NUCLEOTIDE SEQUENCE [LARGE SCALE GENOMIC DNA]</scope>
    <source>
        <strain evidence="2 3">DK36</strain>
    </source>
</reference>
<sequence length="153" mass="17619">MQQLNLPAYDYKLKNSAGTSLIFDAIRRKYVTLTPEEWVRQHFINYLIAYLHYPKSLLAVERGTTYNQLAKRTDLCVYGTHGRPVMLVECKAAQVPISAATVKQASLYNQQVKARYVVLTNGLEHYCWEVDFVTRQYLPLSQIPLFTALENNS</sequence>